<evidence type="ECO:0000256" key="2">
    <source>
        <dbReference type="SAM" id="Phobius"/>
    </source>
</evidence>
<evidence type="ECO:0000313" key="3">
    <source>
        <dbReference type="EMBL" id="MCE3216640.1"/>
    </source>
</evidence>
<protein>
    <submittedName>
        <fullName evidence="3">Uncharacterized protein</fullName>
    </submittedName>
</protein>
<feature type="transmembrane region" description="Helical" evidence="2">
    <location>
        <begin position="15"/>
        <end position="35"/>
    </location>
</feature>
<feature type="region of interest" description="Disordered" evidence="1">
    <location>
        <begin position="104"/>
        <end position="128"/>
    </location>
</feature>
<keyword evidence="4" id="KW-1185">Reference proteome</keyword>
<organism evidence="3 4">
    <name type="scientific">Datura stramonium</name>
    <name type="common">Jimsonweed</name>
    <name type="synonym">Common thornapple</name>
    <dbReference type="NCBI Taxonomy" id="4076"/>
    <lineage>
        <taxon>Eukaryota</taxon>
        <taxon>Viridiplantae</taxon>
        <taxon>Streptophyta</taxon>
        <taxon>Embryophyta</taxon>
        <taxon>Tracheophyta</taxon>
        <taxon>Spermatophyta</taxon>
        <taxon>Magnoliopsida</taxon>
        <taxon>eudicotyledons</taxon>
        <taxon>Gunneridae</taxon>
        <taxon>Pentapetalae</taxon>
        <taxon>asterids</taxon>
        <taxon>lamiids</taxon>
        <taxon>Solanales</taxon>
        <taxon>Solanaceae</taxon>
        <taxon>Solanoideae</taxon>
        <taxon>Datureae</taxon>
        <taxon>Datura</taxon>
    </lineage>
</organism>
<evidence type="ECO:0000256" key="1">
    <source>
        <dbReference type="SAM" id="MobiDB-lite"/>
    </source>
</evidence>
<feature type="compositionally biased region" description="Acidic residues" evidence="1">
    <location>
        <begin position="107"/>
        <end position="116"/>
    </location>
</feature>
<comment type="caution">
    <text evidence="3">The sequence shown here is derived from an EMBL/GenBank/DDBJ whole genome shotgun (WGS) entry which is preliminary data.</text>
</comment>
<keyword evidence="2" id="KW-0472">Membrane</keyword>
<evidence type="ECO:0000313" key="4">
    <source>
        <dbReference type="Proteomes" id="UP000823775"/>
    </source>
</evidence>
<proteinExistence type="predicted"/>
<sequence length="128" mass="14513">PRKHITHVTREKVCLVYALMIRIPINVGVLIKNVLKRARVKKGQSFGFGGLLTRFLCGNDIEEEEADYRPFMILRELIVETEFEEPLDDDVAAEDEIARVDSIIESSDVEEDDSEMGEAAFAPTDDEE</sequence>
<gene>
    <name evidence="3" type="ORF">HAX54_007290</name>
</gene>
<dbReference type="Proteomes" id="UP000823775">
    <property type="component" value="Unassembled WGS sequence"/>
</dbReference>
<keyword evidence="2" id="KW-0812">Transmembrane</keyword>
<keyword evidence="2" id="KW-1133">Transmembrane helix</keyword>
<name>A0ABS8WUM3_DATST</name>
<dbReference type="EMBL" id="JACEIK010013743">
    <property type="protein sequence ID" value="MCE3216640.1"/>
    <property type="molecule type" value="Genomic_DNA"/>
</dbReference>
<accession>A0ABS8WUM3</accession>
<feature type="non-terminal residue" evidence="3">
    <location>
        <position position="1"/>
    </location>
</feature>
<reference evidence="3 4" key="1">
    <citation type="journal article" date="2021" name="BMC Genomics">
        <title>Datura genome reveals duplications of psychoactive alkaloid biosynthetic genes and high mutation rate following tissue culture.</title>
        <authorList>
            <person name="Rajewski A."/>
            <person name="Carter-House D."/>
            <person name="Stajich J."/>
            <person name="Litt A."/>
        </authorList>
    </citation>
    <scope>NUCLEOTIDE SEQUENCE [LARGE SCALE GENOMIC DNA]</scope>
    <source>
        <strain evidence="3">AR-01</strain>
    </source>
</reference>